<keyword evidence="3 5" id="KW-1133">Transmembrane helix</keyword>
<dbReference type="InterPro" id="IPR006603">
    <property type="entry name" value="PQ-loop_rpt"/>
</dbReference>
<feature type="transmembrane region" description="Helical" evidence="5">
    <location>
        <begin position="59"/>
        <end position="78"/>
    </location>
</feature>
<protein>
    <submittedName>
        <fullName evidence="6">SemiSWEET transporter</fullName>
    </submittedName>
</protein>
<evidence type="ECO:0000256" key="5">
    <source>
        <dbReference type="SAM" id="Phobius"/>
    </source>
</evidence>
<reference evidence="7" key="1">
    <citation type="journal article" date="2019" name="Int. J. Syst. Evol. Microbiol.">
        <title>The Global Catalogue of Microorganisms (GCM) 10K type strain sequencing project: providing services to taxonomists for standard genome sequencing and annotation.</title>
        <authorList>
            <consortium name="The Broad Institute Genomics Platform"/>
            <consortium name="The Broad Institute Genome Sequencing Center for Infectious Disease"/>
            <person name="Wu L."/>
            <person name="Ma J."/>
        </authorList>
    </citation>
    <scope>NUCLEOTIDE SEQUENCE [LARGE SCALE GENOMIC DNA]</scope>
    <source>
        <strain evidence="7">CECT 8655</strain>
    </source>
</reference>
<feature type="transmembrane region" description="Helical" evidence="5">
    <location>
        <begin position="35"/>
        <end position="53"/>
    </location>
</feature>
<evidence type="ECO:0000256" key="3">
    <source>
        <dbReference type="ARBA" id="ARBA00022989"/>
    </source>
</evidence>
<dbReference type="InterPro" id="IPR047662">
    <property type="entry name" value="SemiSWEET"/>
</dbReference>
<comment type="caution">
    <text evidence="6">The sequence shown here is derived from an EMBL/GenBank/DDBJ whole genome shotgun (WGS) entry which is preliminary data.</text>
</comment>
<comment type="subcellular location">
    <subcellularLocation>
        <location evidence="1">Membrane</location>
        <topology evidence="1">Multi-pass membrane protein</topology>
    </subcellularLocation>
</comment>
<dbReference type="RefSeq" id="WP_377408631.1">
    <property type="nucleotide sequence ID" value="NZ_CP194417.1"/>
</dbReference>
<evidence type="ECO:0000313" key="7">
    <source>
        <dbReference type="Proteomes" id="UP001595826"/>
    </source>
</evidence>
<dbReference type="EMBL" id="JBHSCY010000001">
    <property type="protein sequence ID" value="MFC4268257.1"/>
    <property type="molecule type" value="Genomic_DNA"/>
</dbReference>
<name>A0ABV8R739_9FLAO</name>
<keyword evidence="4 5" id="KW-0472">Membrane</keyword>
<evidence type="ECO:0000313" key="6">
    <source>
        <dbReference type="EMBL" id="MFC4268257.1"/>
    </source>
</evidence>
<organism evidence="6 7">
    <name type="scientific">Polaribacter marinivivus</name>
    <dbReference type="NCBI Taxonomy" id="1524260"/>
    <lineage>
        <taxon>Bacteria</taxon>
        <taxon>Pseudomonadati</taxon>
        <taxon>Bacteroidota</taxon>
        <taxon>Flavobacteriia</taxon>
        <taxon>Flavobacteriales</taxon>
        <taxon>Flavobacteriaceae</taxon>
    </lineage>
</organism>
<proteinExistence type="predicted"/>
<dbReference type="Proteomes" id="UP001595826">
    <property type="component" value="Unassembled WGS sequence"/>
</dbReference>
<accession>A0ABV8R739</accession>
<dbReference type="NCBIfam" id="NF037968">
    <property type="entry name" value="SemiSWEET_2"/>
    <property type="match status" value="1"/>
</dbReference>
<gene>
    <name evidence="6" type="ORF">ACFOWD_05010</name>
</gene>
<dbReference type="Gene3D" id="1.20.1280.290">
    <property type="match status" value="1"/>
</dbReference>
<feature type="transmembrane region" description="Helical" evidence="5">
    <location>
        <begin position="6"/>
        <end position="23"/>
    </location>
</feature>
<keyword evidence="7" id="KW-1185">Reference proteome</keyword>
<dbReference type="Pfam" id="PF04193">
    <property type="entry name" value="PQ-loop"/>
    <property type="match status" value="1"/>
</dbReference>
<keyword evidence="2 5" id="KW-0812">Transmembrane</keyword>
<evidence type="ECO:0000256" key="4">
    <source>
        <dbReference type="ARBA" id="ARBA00023136"/>
    </source>
</evidence>
<sequence>MKYFEIIGFLAAILTTVAFFPQVIKVYKTQNTQSISLSMYIVFSIGILLWLVYGFYLNSLPMIIANAITLVSSIYILYMKLKHK</sequence>
<evidence type="ECO:0000256" key="1">
    <source>
        <dbReference type="ARBA" id="ARBA00004141"/>
    </source>
</evidence>
<evidence type="ECO:0000256" key="2">
    <source>
        <dbReference type="ARBA" id="ARBA00022692"/>
    </source>
</evidence>